<evidence type="ECO:0000256" key="3">
    <source>
        <dbReference type="ARBA" id="ARBA00022617"/>
    </source>
</evidence>
<comment type="cofactor">
    <cofactor evidence="1">
        <name>heme</name>
        <dbReference type="ChEBI" id="CHEBI:30413"/>
    </cofactor>
</comment>
<evidence type="ECO:0000256" key="6">
    <source>
        <dbReference type="ARBA" id="ARBA00023033"/>
    </source>
</evidence>
<dbReference type="InterPro" id="IPR050121">
    <property type="entry name" value="Cytochrome_P450_monoxygenase"/>
</dbReference>
<name>A0ABR2I1R8_9PEZI</name>
<evidence type="ECO:0000256" key="5">
    <source>
        <dbReference type="ARBA" id="ARBA00023004"/>
    </source>
</evidence>
<keyword evidence="4" id="KW-0479">Metal-binding</keyword>
<reference evidence="7 8" key="1">
    <citation type="journal article" date="2024" name="IMA Fungus">
        <title>Apiospora arundinis, a panoply of carbohydrate-active enzymes and secondary metabolites.</title>
        <authorList>
            <person name="Sorensen T."/>
            <person name="Petersen C."/>
            <person name="Muurmann A.T."/>
            <person name="Christiansen J.V."/>
            <person name="Brundto M.L."/>
            <person name="Overgaard C.K."/>
            <person name="Boysen A.T."/>
            <person name="Wollenberg R.D."/>
            <person name="Larsen T.O."/>
            <person name="Sorensen J.L."/>
            <person name="Nielsen K.L."/>
            <person name="Sondergaard T.E."/>
        </authorList>
    </citation>
    <scope>NUCLEOTIDE SEQUENCE [LARGE SCALE GENOMIC DNA]</scope>
    <source>
        <strain evidence="7 8">AAU 773</strain>
    </source>
</reference>
<evidence type="ECO:0000256" key="2">
    <source>
        <dbReference type="ARBA" id="ARBA00010617"/>
    </source>
</evidence>
<evidence type="ECO:0000256" key="1">
    <source>
        <dbReference type="ARBA" id="ARBA00001971"/>
    </source>
</evidence>
<accession>A0ABR2I1R8</accession>
<dbReference type="PANTHER" id="PTHR24305:SF232">
    <property type="entry name" value="P450, PUTATIVE (EUROFUNG)-RELATED"/>
    <property type="match status" value="1"/>
</dbReference>
<dbReference type="InterPro" id="IPR002403">
    <property type="entry name" value="Cyt_P450_E_grp-IV"/>
</dbReference>
<dbReference type="InterPro" id="IPR001128">
    <property type="entry name" value="Cyt_P450"/>
</dbReference>
<protein>
    <submittedName>
        <fullName evidence="7">Benzoate 4-monooxygenase cytochrome P450</fullName>
    </submittedName>
</protein>
<evidence type="ECO:0000256" key="4">
    <source>
        <dbReference type="ARBA" id="ARBA00022723"/>
    </source>
</evidence>
<evidence type="ECO:0000313" key="8">
    <source>
        <dbReference type="Proteomes" id="UP001390339"/>
    </source>
</evidence>
<dbReference type="InterPro" id="IPR036396">
    <property type="entry name" value="Cyt_P450_sf"/>
</dbReference>
<organism evidence="7 8">
    <name type="scientific">Apiospora arundinis</name>
    <dbReference type="NCBI Taxonomy" id="335852"/>
    <lineage>
        <taxon>Eukaryota</taxon>
        <taxon>Fungi</taxon>
        <taxon>Dikarya</taxon>
        <taxon>Ascomycota</taxon>
        <taxon>Pezizomycotina</taxon>
        <taxon>Sordariomycetes</taxon>
        <taxon>Xylariomycetidae</taxon>
        <taxon>Amphisphaeriales</taxon>
        <taxon>Apiosporaceae</taxon>
        <taxon>Apiospora</taxon>
    </lineage>
</organism>
<keyword evidence="8" id="KW-1185">Reference proteome</keyword>
<keyword evidence="6" id="KW-0560">Oxidoreductase</keyword>
<dbReference type="Proteomes" id="UP001390339">
    <property type="component" value="Unassembled WGS sequence"/>
</dbReference>
<keyword evidence="5" id="KW-0408">Iron</keyword>
<evidence type="ECO:0000313" key="7">
    <source>
        <dbReference type="EMBL" id="KAK8855962.1"/>
    </source>
</evidence>
<dbReference type="CDD" id="cd11060">
    <property type="entry name" value="CYP57A1-like"/>
    <property type="match status" value="1"/>
</dbReference>
<dbReference type="PANTHER" id="PTHR24305">
    <property type="entry name" value="CYTOCHROME P450"/>
    <property type="match status" value="1"/>
</dbReference>
<sequence>MAISSLFPQLFAGSFLVLICLLLKRRYLTSIRDIPGPFFASFTGAWQVYKLIKGDQHVDMIKLHRRYGSFVRISHKEVSVGDPDAAREVLQAHLRKTEFYSVFSLPDYNYVNQMSELDPKEQIRKSRNVNPGYALSNVIRSEPQVDTLIQLLEQRLDECINAAQPQQHDEDDAPGGVVDLNRWLTYLTFDVLGEVTFSQPFGFLAAGYDIRGTLANARYLVVYLGFVGRYPAIHHATLGNPLLSKLGIQPTSHLFDTVAVAMENRARNPHVRRDMMAQWEEVRATRPDRMAADEIGNAALANVGAGGDTTSATIQACLHFVVNSGGEKRSVLSRLREEIDGAQDRGELSEMISYAETQKLPFLQACLKEAYRCHAAFASAFPRVVPAEGFTAGGRTFTSGTVLSVNPWVINRSPSVFGADADTFNPDRWLDAEAAKRMAPYLMQWGTGYNQCPGRNLANLQACKVVAQLVRDYDMEPIQRGGKFTFRNRLLCVPDDHMCRLKRRSRAA</sequence>
<keyword evidence="6" id="KW-0503">Monooxygenase</keyword>
<dbReference type="PRINTS" id="PR00465">
    <property type="entry name" value="EP450IV"/>
</dbReference>
<proteinExistence type="inferred from homology"/>
<dbReference type="SUPFAM" id="SSF48264">
    <property type="entry name" value="Cytochrome P450"/>
    <property type="match status" value="1"/>
</dbReference>
<dbReference type="Gene3D" id="1.10.630.10">
    <property type="entry name" value="Cytochrome P450"/>
    <property type="match status" value="1"/>
</dbReference>
<dbReference type="Pfam" id="PF00067">
    <property type="entry name" value="p450"/>
    <property type="match status" value="1"/>
</dbReference>
<keyword evidence="3" id="KW-0349">Heme</keyword>
<comment type="caution">
    <text evidence="7">The sequence shown here is derived from an EMBL/GenBank/DDBJ whole genome shotgun (WGS) entry which is preliminary data.</text>
</comment>
<gene>
    <name evidence="7" type="ORF">PGQ11_011874</name>
</gene>
<comment type="similarity">
    <text evidence="2">Belongs to the cytochrome P450 family.</text>
</comment>
<dbReference type="EMBL" id="JAPCWZ010000007">
    <property type="protein sequence ID" value="KAK8855962.1"/>
    <property type="molecule type" value="Genomic_DNA"/>
</dbReference>